<evidence type="ECO:0000313" key="2">
    <source>
        <dbReference type="EMBL" id="MBC5666943.1"/>
    </source>
</evidence>
<proteinExistence type="predicted"/>
<dbReference type="EMBL" id="JACOOZ010000002">
    <property type="protein sequence ID" value="MBC5666943.1"/>
    <property type="molecule type" value="Genomic_DNA"/>
</dbReference>
<dbReference type="Proteomes" id="UP000597877">
    <property type="component" value="Unassembled WGS sequence"/>
</dbReference>
<gene>
    <name evidence="2" type="ORF">H8S00_02905</name>
</gene>
<dbReference type="SUPFAM" id="SSF55315">
    <property type="entry name" value="L30e-like"/>
    <property type="match status" value="1"/>
</dbReference>
<sequence>MNSVLKNDVPDKVFSMIGLATKAGKTFSGEFSVEKAVKERKAKLVIVSEDASDNTKKLFTNKCDFYKIPVFVCGSRSQLGKATGNQERASIAISDEGFSKSIINILTENN</sequence>
<organism evidence="2 3">
    <name type="scientific">Eubacterium segne</name>
    <dbReference type="NCBI Taxonomy" id="2763045"/>
    <lineage>
        <taxon>Bacteria</taxon>
        <taxon>Bacillati</taxon>
        <taxon>Bacillota</taxon>
        <taxon>Clostridia</taxon>
        <taxon>Eubacteriales</taxon>
        <taxon>Eubacteriaceae</taxon>
        <taxon>Eubacterium</taxon>
    </lineage>
</organism>
<dbReference type="InterPro" id="IPR029064">
    <property type="entry name" value="Ribosomal_eL30-like_sf"/>
</dbReference>
<comment type="caution">
    <text evidence="2">The sequence shown here is derived from an EMBL/GenBank/DDBJ whole genome shotgun (WGS) entry which is preliminary data.</text>
</comment>
<dbReference type="Gene3D" id="3.30.1330.30">
    <property type="match status" value="1"/>
</dbReference>
<protein>
    <submittedName>
        <fullName evidence="2">Ribosomal L7Ae/L30e/S12e/Gadd45 family protein</fullName>
    </submittedName>
</protein>
<feature type="domain" description="Ribosomal protein eL8/eL30/eS12/Gadd45" evidence="1">
    <location>
        <begin position="12"/>
        <end position="101"/>
    </location>
</feature>
<evidence type="ECO:0000313" key="3">
    <source>
        <dbReference type="Proteomes" id="UP000597877"/>
    </source>
</evidence>
<accession>A0ABR7F007</accession>
<dbReference type="InterPro" id="IPR004038">
    <property type="entry name" value="Ribosomal_eL8/eL30/eS12/Gad45"/>
</dbReference>
<reference evidence="2 3" key="1">
    <citation type="submission" date="2020-08" db="EMBL/GenBank/DDBJ databases">
        <title>Genome public.</title>
        <authorList>
            <person name="Liu C."/>
            <person name="Sun Q."/>
        </authorList>
    </citation>
    <scope>NUCLEOTIDE SEQUENCE [LARGE SCALE GENOMIC DNA]</scope>
    <source>
        <strain evidence="2 3">BX4</strain>
    </source>
</reference>
<dbReference type="RefSeq" id="WP_021953361.1">
    <property type="nucleotide sequence ID" value="NZ_JACOOZ010000002.1"/>
</dbReference>
<keyword evidence="3" id="KW-1185">Reference proteome</keyword>
<name>A0ABR7F007_9FIRM</name>
<dbReference type="Pfam" id="PF01248">
    <property type="entry name" value="Ribosomal_L7Ae"/>
    <property type="match status" value="1"/>
</dbReference>
<evidence type="ECO:0000259" key="1">
    <source>
        <dbReference type="Pfam" id="PF01248"/>
    </source>
</evidence>